<dbReference type="STRING" id="2018661.A0A2A2JFI8"/>
<keyword evidence="1" id="KW-0812">Transmembrane</keyword>
<proteinExistence type="predicted"/>
<evidence type="ECO:0000313" key="3">
    <source>
        <dbReference type="Proteomes" id="UP000218231"/>
    </source>
</evidence>
<name>A0A2A2JFI8_9BILA</name>
<dbReference type="AlphaFoldDB" id="A0A2A2JFI8"/>
<protein>
    <submittedName>
        <fullName evidence="2">Uncharacterized protein</fullName>
    </submittedName>
</protein>
<dbReference type="Proteomes" id="UP000218231">
    <property type="component" value="Unassembled WGS sequence"/>
</dbReference>
<dbReference type="OrthoDB" id="5857894at2759"/>
<keyword evidence="3" id="KW-1185">Reference proteome</keyword>
<comment type="caution">
    <text evidence="2">The sequence shown here is derived from an EMBL/GenBank/DDBJ whole genome shotgun (WGS) entry which is preliminary data.</text>
</comment>
<reference evidence="2 3" key="1">
    <citation type="journal article" date="2017" name="Curr. Biol.">
        <title>Genome architecture and evolution of a unichromosomal asexual nematode.</title>
        <authorList>
            <person name="Fradin H."/>
            <person name="Zegar C."/>
            <person name="Gutwein M."/>
            <person name="Lucas J."/>
            <person name="Kovtun M."/>
            <person name="Corcoran D."/>
            <person name="Baugh L.R."/>
            <person name="Kiontke K."/>
            <person name="Gunsalus K."/>
            <person name="Fitch D.H."/>
            <person name="Piano F."/>
        </authorList>
    </citation>
    <scope>NUCLEOTIDE SEQUENCE [LARGE SCALE GENOMIC DNA]</scope>
    <source>
        <strain evidence="2">PF1309</strain>
    </source>
</reference>
<sequence>MMSTKEKDFNSDRPDGWAYYWWDIRKKERIFSKRNFGGDLLIIWGGFFALGILDLAFPTTRMNSTEYQTILSTNLTPFSVSTTLRSSP</sequence>
<keyword evidence="1" id="KW-0472">Membrane</keyword>
<keyword evidence="1" id="KW-1133">Transmembrane helix</keyword>
<accession>A0A2A2JFI8</accession>
<feature type="transmembrane region" description="Helical" evidence="1">
    <location>
        <begin position="36"/>
        <end position="57"/>
    </location>
</feature>
<evidence type="ECO:0000256" key="1">
    <source>
        <dbReference type="SAM" id="Phobius"/>
    </source>
</evidence>
<dbReference type="GO" id="GO:0003676">
    <property type="term" value="F:nucleic acid binding"/>
    <property type="evidence" value="ECO:0007669"/>
    <property type="project" value="InterPro"/>
</dbReference>
<dbReference type="InterPro" id="IPR036397">
    <property type="entry name" value="RNaseH_sf"/>
</dbReference>
<organism evidence="2 3">
    <name type="scientific">Diploscapter pachys</name>
    <dbReference type="NCBI Taxonomy" id="2018661"/>
    <lineage>
        <taxon>Eukaryota</taxon>
        <taxon>Metazoa</taxon>
        <taxon>Ecdysozoa</taxon>
        <taxon>Nematoda</taxon>
        <taxon>Chromadorea</taxon>
        <taxon>Rhabditida</taxon>
        <taxon>Rhabditina</taxon>
        <taxon>Rhabditomorpha</taxon>
        <taxon>Rhabditoidea</taxon>
        <taxon>Rhabditidae</taxon>
        <taxon>Diploscapter</taxon>
    </lineage>
</organism>
<dbReference type="EMBL" id="LIAE01010466">
    <property type="protein sequence ID" value="PAV60480.1"/>
    <property type="molecule type" value="Genomic_DNA"/>
</dbReference>
<evidence type="ECO:0000313" key="2">
    <source>
        <dbReference type="EMBL" id="PAV60480.1"/>
    </source>
</evidence>
<gene>
    <name evidence="2" type="ORF">WR25_10605</name>
</gene>
<dbReference type="Gene3D" id="3.30.420.10">
    <property type="entry name" value="Ribonuclease H-like superfamily/Ribonuclease H"/>
    <property type="match status" value="1"/>
</dbReference>